<dbReference type="Pfam" id="PF00651">
    <property type="entry name" value="BTB"/>
    <property type="match status" value="1"/>
</dbReference>
<dbReference type="PANTHER" id="PTHR22744:SF17">
    <property type="entry name" value="BTB DOMAIN-CONTAINING PROTEIN"/>
    <property type="match status" value="1"/>
</dbReference>
<organism evidence="2 3">
    <name type="scientific">Cylicocyclus nassatus</name>
    <name type="common">Nematode worm</name>
    <dbReference type="NCBI Taxonomy" id="53992"/>
    <lineage>
        <taxon>Eukaryota</taxon>
        <taxon>Metazoa</taxon>
        <taxon>Ecdysozoa</taxon>
        <taxon>Nematoda</taxon>
        <taxon>Chromadorea</taxon>
        <taxon>Rhabditida</taxon>
        <taxon>Rhabditina</taxon>
        <taxon>Rhabditomorpha</taxon>
        <taxon>Strongyloidea</taxon>
        <taxon>Strongylidae</taxon>
        <taxon>Cylicocyclus</taxon>
    </lineage>
</organism>
<dbReference type="Gene3D" id="3.30.710.10">
    <property type="entry name" value="Potassium Channel Kv1.1, Chain A"/>
    <property type="match status" value="1"/>
</dbReference>
<reference evidence="2" key="1">
    <citation type="submission" date="2023-07" db="EMBL/GenBank/DDBJ databases">
        <authorList>
            <consortium name="CYATHOMIX"/>
        </authorList>
    </citation>
    <scope>NUCLEOTIDE SEQUENCE</scope>
    <source>
        <strain evidence="2">N/A</strain>
    </source>
</reference>
<dbReference type="AlphaFoldDB" id="A0AA36DUX0"/>
<sequence>MTQGDSAISPFKKVATALKAKQGRMLEHSVVLVMSDTGYNVVKRNFCAFEWQTEVKDSKDHADIILSCNRGVEGSSWQCTADITVHIPGVSKVVSAFHSKHRSTAIAVPRTELGNDIKVTIGLQDVSGYRDVAMFEHDFTRSSELTNACITFENSDTRVYVIREYLLLNSRRFATLLTRMVPSRENTPVFTSSKSECSDLDVLSSRTTLTDPLCTEDDEVANIMSLQDDDVTTSPSTVCQEYEIYLLKGVSSGDFITLLKAIHPPFAEVTNENVESLLATAFRLGVEHIIWKCETFLRTEGARRSFDVFGRLVFAITYKMSALENDCLAALQSVNDVRTMLMDSRMESAPQELRTLLLETLFQRLNSETCPATLKAKMVSESSQTCFCLSGSANDAEVASTENGPHLCESMARREFEQEEIQGRGKMSLNKQEKAAEDVDKIANDACATSSQLDQRPNEIDTKCSKQTNERRISVARRRKARKHNPECKPEYNDFPELFVCETVNARKFSKKSQSIWYNGSYIFLSAHDIFVDLVLPPTTSLGTVSWLSRAYFPEEQQRIPSSMIEIISTSIIVGCEFDVQLYGNNLLFDKLKAYLKKQLLDYEHVSMSR</sequence>
<comment type="caution">
    <text evidence="2">The sequence shown here is derived from an EMBL/GenBank/DDBJ whole genome shotgun (WGS) entry which is preliminary data.</text>
</comment>
<accession>A0AA36DUX0</accession>
<keyword evidence="3" id="KW-1185">Reference proteome</keyword>
<dbReference type="SMART" id="SM00225">
    <property type="entry name" value="BTB"/>
    <property type="match status" value="1"/>
</dbReference>
<name>A0AA36DUX0_CYLNA</name>
<evidence type="ECO:0000313" key="3">
    <source>
        <dbReference type="Proteomes" id="UP001176961"/>
    </source>
</evidence>
<dbReference type="InterPro" id="IPR000210">
    <property type="entry name" value="BTB/POZ_dom"/>
</dbReference>
<evidence type="ECO:0000313" key="2">
    <source>
        <dbReference type="EMBL" id="CAJ0593211.1"/>
    </source>
</evidence>
<feature type="domain" description="BTB" evidence="1">
    <location>
        <begin position="148"/>
        <end position="301"/>
    </location>
</feature>
<dbReference type="InterPro" id="IPR011333">
    <property type="entry name" value="SKP1/BTB/POZ_sf"/>
</dbReference>
<dbReference type="EMBL" id="CATQJL010000112">
    <property type="protein sequence ID" value="CAJ0593211.1"/>
    <property type="molecule type" value="Genomic_DNA"/>
</dbReference>
<proteinExistence type="predicted"/>
<dbReference type="SUPFAM" id="SSF54695">
    <property type="entry name" value="POZ domain"/>
    <property type="match status" value="1"/>
</dbReference>
<dbReference type="PANTHER" id="PTHR22744">
    <property type="entry name" value="HELIX LOOP HELIX PROTEIN 21-RELATED"/>
    <property type="match status" value="1"/>
</dbReference>
<dbReference type="Proteomes" id="UP001176961">
    <property type="component" value="Unassembled WGS sequence"/>
</dbReference>
<protein>
    <recommendedName>
        <fullName evidence="1">BTB domain-containing protein</fullName>
    </recommendedName>
</protein>
<gene>
    <name evidence="2" type="ORF">CYNAS_LOCUS5194</name>
</gene>
<evidence type="ECO:0000259" key="1">
    <source>
        <dbReference type="SMART" id="SM00225"/>
    </source>
</evidence>